<protein>
    <recommendedName>
        <fullName evidence="3">ABC transporter permease</fullName>
    </recommendedName>
</protein>
<sequence length="258" mass="27808">MNIPLSPVLTIARYTAMEAIRTRYAWLILVLVVTGMAIAAFTGDLAITETSQTQSAITASLLRLAAVLLLILFVTTSVHRDFSDKSVELMLSLPLPRGGYYLGKLCGYVLVAAGTAAPLCLLLALFTPAEASVMWGLSLLLELILVCALSLLFAFAFSQITASISATLLFYLLGRSIAAIQLMAHGPLVNQGQPSSRLMTGLVDTLAFLLPSLNEFSRSAWLLYPVSAMELAPVLAQTLVYVTLLSGIALFDLYRKNF</sequence>
<gene>
    <name evidence="2" type="ORF">MNBD_GAMMA13-945</name>
</gene>
<dbReference type="GO" id="GO:0005886">
    <property type="term" value="C:plasma membrane"/>
    <property type="evidence" value="ECO:0007669"/>
    <property type="project" value="UniProtKB-SubCell"/>
</dbReference>
<evidence type="ECO:0000313" key="2">
    <source>
        <dbReference type="EMBL" id="VAW81372.1"/>
    </source>
</evidence>
<reference evidence="2" key="1">
    <citation type="submission" date="2018-06" db="EMBL/GenBank/DDBJ databases">
        <authorList>
            <person name="Zhirakovskaya E."/>
        </authorList>
    </citation>
    <scope>NUCLEOTIDE SEQUENCE</scope>
</reference>
<feature type="transmembrane region" description="Helical" evidence="1">
    <location>
        <begin position="59"/>
        <end position="79"/>
    </location>
</feature>
<evidence type="ECO:0008006" key="3">
    <source>
        <dbReference type="Google" id="ProtNLM"/>
    </source>
</evidence>
<feature type="transmembrane region" description="Helical" evidence="1">
    <location>
        <begin position="133"/>
        <end position="157"/>
    </location>
</feature>
<dbReference type="PANTHER" id="PTHR43471:SF10">
    <property type="entry name" value="SLL1107 PROTEIN"/>
    <property type="match status" value="1"/>
</dbReference>
<feature type="transmembrane region" description="Helical" evidence="1">
    <location>
        <begin position="234"/>
        <end position="254"/>
    </location>
</feature>
<keyword evidence="1" id="KW-1133">Transmembrane helix</keyword>
<feature type="transmembrane region" description="Helical" evidence="1">
    <location>
        <begin position="99"/>
        <end position="126"/>
    </location>
</feature>
<dbReference type="PANTHER" id="PTHR43471">
    <property type="entry name" value="ABC TRANSPORTER PERMEASE"/>
    <property type="match status" value="1"/>
</dbReference>
<dbReference type="EMBL" id="UOFK01000257">
    <property type="protein sequence ID" value="VAW81372.1"/>
    <property type="molecule type" value="Genomic_DNA"/>
</dbReference>
<organism evidence="2">
    <name type="scientific">hydrothermal vent metagenome</name>
    <dbReference type="NCBI Taxonomy" id="652676"/>
    <lineage>
        <taxon>unclassified sequences</taxon>
        <taxon>metagenomes</taxon>
        <taxon>ecological metagenomes</taxon>
    </lineage>
</organism>
<feature type="transmembrane region" description="Helical" evidence="1">
    <location>
        <begin position="163"/>
        <end position="184"/>
    </location>
</feature>
<feature type="transmembrane region" description="Helical" evidence="1">
    <location>
        <begin position="24"/>
        <end position="47"/>
    </location>
</feature>
<keyword evidence="1" id="KW-0812">Transmembrane</keyword>
<dbReference type="GO" id="GO:0140359">
    <property type="term" value="F:ABC-type transporter activity"/>
    <property type="evidence" value="ECO:0007669"/>
    <property type="project" value="InterPro"/>
</dbReference>
<accession>A0A3B0Z1M7</accession>
<keyword evidence="1" id="KW-0472">Membrane</keyword>
<dbReference type="AlphaFoldDB" id="A0A3B0Z1M7"/>
<proteinExistence type="predicted"/>
<evidence type="ECO:0000256" key="1">
    <source>
        <dbReference type="SAM" id="Phobius"/>
    </source>
</evidence>
<name>A0A3B0Z1M7_9ZZZZ</name>